<dbReference type="InterPro" id="IPR025110">
    <property type="entry name" value="AMP-bd_C"/>
</dbReference>
<dbReference type="EMBL" id="ALAO01000309">
    <property type="protein sequence ID" value="EKO38002.1"/>
    <property type="molecule type" value="Genomic_DNA"/>
</dbReference>
<keyword evidence="2" id="KW-0472">Membrane</keyword>
<accession>K6FHC7</accession>
<feature type="domain" description="AMP-dependent synthetase/ligase" evidence="3">
    <location>
        <begin position="61"/>
        <end position="413"/>
    </location>
</feature>
<evidence type="ECO:0000259" key="3">
    <source>
        <dbReference type="Pfam" id="PF00501"/>
    </source>
</evidence>
<gene>
    <name evidence="5" type="ORF">B193_3306</name>
</gene>
<dbReference type="GO" id="GO:0044550">
    <property type="term" value="P:secondary metabolite biosynthetic process"/>
    <property type="evidence" value="ECO:0007669"/>
    <property type="project" value="TreeGrafter"/>
</dbReference>
<evidence type="ECO:0000259" key="4">
    <source>
        <dbReference type="Pfam" id="PF13193"/>
    </source>
</evidence>
<feature type="transmembrane region" description="Helical" evidence="2">
    <location>
        <begin position="20"/>
        <end position="40"/>
    </location>
</feature>
<dbReference type="PANTHER" id="PTHR43352">
    <property type="entry name" value="ACETYL-COA SYNTHETASE"/>
    <property type="match status" value="1"/>
</dbReference>
<keyword evidence="2" id="KW-0812">Transmembrane</keyword>
<proteinExistence type="predicted"/>
<dbReference type="PANTHER" id="PTHR43352:SF1">
    <property type="entry name" value="ANTHRANILATE--COA LIGASE"/>
    <property type="match status" value="1"/>
</dbReference>
<feature type="domain" description="AMP-binding enzyme C-terminal" evidence="4">
    <location>
        <begin position="464"/>
        <end position="540"/>
    </location>
</feature>
<keyword evidence="2" id="KW-1133">Transmembrane helix</keyword>
<dbReference type="InterPro" id="IPR045851">
    <property type="entry name" value="AMP-bd_C_sf"/>
</dbReference>
<dbReference type="PATRIC" id="fig|1206767.3.peg.3241"/>
<dbReference type="AlphaFoldDB" id="K6FHC7"/>
<evidence type="ECO:0000313" key="5">
    <source>
        <dbReference type="EMBL" id="EKO38002.1"/>
    </source>
</evidence>
<evidence type="ECO:0000256" key="2">
    <source>
        <dbReference type="SAM" id="Phobius"/>
    </source>
</evidence>
<dbReference type="Gene3D" id="3.40.50.12780">
    <property type="entry name" value="N-terminal domain of ligase-like"/>
    <property type="match status" value="1"/>
</dbReference>
<dbReference type="Proteomes" id="UP000006272">
    <property type="component" value="Unassembled WGS sequence"/>
</dbReference>
<organism evidence="5 6">
    <name type="scientific">Solidesulfovibrio magneticus str. Maddingley MBC34</name>
    <dbReference type="NCBI Taxonomy" id="1206767"/>
    <lineage>
        <taxon>Bacteria</taxon>
        <taxon>Pseudomonadati</taxon>
        <taxon>Thermodesulfobacteriota</taxon>
        <taxon>Desulfovibrionia</taxon>
        <taxon>Desulfovibrionales</taxon>
        <taxon>Desulfovibrionaceae</taxon>
        <taxon>Solidesulfovibrio</taxon>
    </lineage>
</organism>
<dbReference type="GO" id="GO:0016878">
    <property type="term" value="F:acid-thiol ligase activity"/>
    <property type="evidence" value="ECO:0007669"/>
    <property type="project" value="TreeGrafter"/>
</dbReference>
<dbReference type="Pfam" id="PF00501">
    <property type="entry name" value="AMP-binding"/>
    <property type="match status" value="1"/>
</dbReference>
<reference evidence="5 6" key="1">
    <citation type="submission" date="2012-07" db="EMBL/GenBank/DDBJ databases">
        <title>Draft genome sequence of Desulfovibrio magneticus str. Maddingley MBC34 obtained from a metagenomic sequence of a methanogenic enrichment isolated from coal-seam formation water in Victoria, Australia.</title>
        <authorList>
            <person name="Greenfield P."/>
            <person name="Hendry P."/>
            <person name="Li D."/>
            <person name="Rosewarne C.P."/>
            <person name="Tran-Dinh N."/>
            <person name="Elbourne L.D.H."/>
            <person name="Paulsen I.T."/>
            <person name="Midgley D.J."/>
        </authorList>
    </citation>
    <scope>NUCLEOTIDE SEQUENCE [LARGE SCALE GENOMIC DNA]</scope>
    <source>
        <strain evidence="6">Maddingley MBC34</strain>
    </source>
</reference>
<name>K6FHC7_9BACT</name>
<evidence type="ECO:0000256" key="1">
    <source>
        <dbReference type="ARBA" id="ARBA00022598"/>
    </source>
</evidence>
<dbReference type="InterPro" id="IPR042099">
    <property type="entry name" value="ANL_N_sf"/>
</dbReference>
<dbReference type="Pfam" id="PF13193">
    <property type="entry name" value="AMP-binding_C"/>
    <property type="match status" value="1"/>
</dbReference>
<evidence type="ECO:0000313" key="6">
    <source>
        <dbReference type="Proteomes" id="UP000006272"/>
    </source>
</evidence>
<comment type="caution">
    <text evidence="5">The sequence shown here is derived from an EMBL/GenBank/DDBJ whole genome shotgun (WGS) entry which is preliminary data.</text>
</comment>
<dbReference type="PROSITE" id="PS00455">
    <property type="entry name" value="AMP_BINDING"/>
    <property type="match status" value="1"/>
</dbReference>
<dbReference type="InterPro" id="IPR000873">
    <property type="entry name" value="AMP-dep_synth/lig_dom"/>
</dbReference>
<dbReference type="SUPFAM" id="SSF56801">
    <property type="entry name" value="Acetyl-CoA synthetase-like"/>
    <property type="match status" value="1"/>
</dbReference>
<protein>
    <submittedName>
        <fullName evidence="5">Acyl-CoA synthetase (AMP-forming)/AMP-acid ligase II</fullName>
    </submittedName>
</protein>
<sequence>MVRGGVYAIFGSAAKVAGSAMWLSFLAGGMVALAASYNYAKLGAGSVAMPQPLTDYAAILRHHALYQGGKTAIHYGETSLSYAALADNVARFAGLLLSLGLGSGDRCVIALPDCPDFFHAFLGALHCGIIAVPVGTQLPAGHYAAIFRDARASALVTLGGSTSAAAWSGSDATLLCVDAPDFADRLRRSNAAPATTPDATGPHFLLYTSGSTGEPKGVPHTQRDMLACARRYAGEVLGLGSTDVILSASKLFFAFGLGNSLIFPLYHGATVILHPGGSGPAELFALPQLITDRRPTLLFAVPSVYAMLGRILAGDASPLASLRLCISAGEPLPAALYHQWQETTGLEILDGIGSTEALHIYIANRPGASVPGATGRVVPGYEARLVGEDGGPPPEGQPGRLHLRGESLTTGYLNRPDLTAASLLTDGWFDTGDVFVCTGGLYRFLGRKDDLFKVGGNWVAPLAVEAVLRGHPAVLECVVTAQEVEGLFLPVAHIVAAPGQTDTSGLARELRAFVQSRLPPHLCPARFLFRADLPRTRTGKINRSELRQYRA</sequence>
<dbReference type="Gene3D" id="3.30.300.30">
    <property type="match status" value="1"/>
</dbReference>
<keyword evidence="1 5" id="KW-0436">Ligase</keyword>
<dbReference type="InterPro" id="IPR020845">
    <property type="entry name" value="AMP-binding_CS"/>
</dbReference>